<dbReference type="HOGENOM" id="CLU_2444140_0_0_1"/>
<name>A0A072VJ97_MEDTR</name>
<gene>
    <name evidence="1" type="ordered locus">MTR_1g051620</name>
</gene>
<evidence type="ECO:0000313" key="1">
    <source>
        <dbReference type="EMBL" id="KEH41498.1"/>
    </source>
</evidence>
<reference evidence="1 3" key="2">
    <citation type="journal article" date="2014" name="BMC Genomics">
        <title>An improved genome release (version Mt4.0) for the model legume Medicago truncatula.</title>
        <authorList>
            <person name="Tang H."/>
            <person name="Krishnakumar V."/>
            <person name="Bidwell S."/>
            <person name="Rosen B."/>
            <person name="Chan A."/>
            <person name="Zhou S."/>
            <person name="Gentzbittel L."/>
            <person name="Childs K.L."/>
            <person name="Yandell M."/>
            <person name="Gundlach H."/>
            <person name="Mayer K.F."/>
            <person name="Schwartz D.C."/>
            <person name="Town C.D."/>
        </authorList>
    </citation>
    <scope>GENOME REANNOTATION</scope>
    <source>
        <strain evidence="1">A17</strain>
        <strain evidence="2 3">cv. Jemalong A17</strain>
    </source>
</reference>
<keyword evidence="3" id="KW-1185">Reference proteome</keyword>
<reference evidence="1 3" key="1">
    <citation type="journal article" date="2011" name="Nature">
        <title>The Medicago genome provides insight into the evolution of rhizobial symbioses.</title>
        <authorList>
            <person name="Young N.D."/>
            <person name="Debelle F."/>
            <person name="Oldroyd G.E."/>
            <person name="Geurts R."/>
            <person name="Cannon S.B."/>
            <person name="Udvardi M.K."/>
            <person name="Benedito V.A."/>
            <person name="Mayer K.F."/>
            <person name="Gouzy J."/>
            <person name="Schoof H."/>
            <person name="Van de Peer Y."/>
            <person name="Proost S."/>
            <person name="Cook D.R."/>
            <person name="Meyers B.C."/>
            <person name="Spannagl M."/>
            <person name="Cheung F."/>
            <person name="De Mita S."/>
            <person name="Krishnakumar V."/>
            <person name="Gundlach H."/>
            <person name="Zhou S."/>
            <person name="Mudge J."/>
            <person name="Bharti A.K."/>
            <person name="Murray J.D."/>
            <person name="Naoumkina M.A."/>
            <person name="Rosen B."/>
            <person name="Silverstein K.A."/>
            <person name="Tang H."/>
            <person name="Rombauts S."/>
            <person name="Zhao P.X."/>
            <person name="Zhou P."/>
            <person name="Barbe V."/>
            <person name="Bardou P."/>
            <person name="Bechner M."/>
            <person name="Bellec A."/>
            <person name="Berger A."/>
            <person name="Berges H."/>
            <person name="Bidwell S."/>
            <person name="Bisseling T."/>
            <person name="Choisne N."/>
            <person name="Couloux A."/>
            <person name="Denny R."/>
            <person name="Deshpande S."/>
            <person name="Dai X."/>
            <person name="Doyle J.J."/>
            <person name="Dudez A.M."/>
            <person name="Farmer A.D."/>
            <person name="Fouteau S."/>
            <person name="Franken C."/>
            <person name="Gibelin C."/>
            <person name="Gish J."/>
            <person name="Goldstein S."/>
            <person name="Gonzalez A.J."/>
            <person name="Green P.J."/>
            <person name="Hallab A."/>
            <person name="Hartog M."/>
            <person name="Hua A."/>
            <person name="Humphray S.J."/>
            <person name="Jeong D.H."/>
            <person name="Jing Y."/>
            <person name="Jocker A."/>
            <person name="Kenton S.M."/>
            <person name="Kim D.J."/>
            <person name="Klee K."/>
            <person name="Lai H."/>
            <person name="Lang C."/>
            <person name="Lin S."/>
            <person name="Macmil S.L."/>
            <person name="Magdelenat G."/>
            <person name="Matthews L."/>
            <person name="McCorrison J."/>
            <person name="Monaghan E.L."/>
            <person name="Mun J.H."/>
            <person name="Najar F.Z."/>
            <person name="Nicholson C."/>
            <person name="Noirot C."/>
            <person name="O'Bleness M."/>
            <person name="Paule C.R."/>
            <person name="Poulain J."/>
            <person name="Prion F."/>
            <person name="Qin B."/>
            <person name="Qu C."/>
            <person name="Retzel E.F."/>
            <person name="Riddle C."/>
            <person name="Sallet E."/>
            <person name="Samain S."/>
            <person name="Samson N."/>
            <person name="Sanders I."/>
            <person name="Saurat O."/>
            <person name="Scarpelli C."/>
            <person name="Schiex T."/>
            <person name="Segurens B."/>
            <person name="Severin A.J."/>
            <person name="Sherrier D.J."/>
            <person name="Shi R."/>
            <person name="Sims S."/>
            <person name="Singer S.R."/>
            <person name="Sinharoy S."/>
            <person name="Sterck L."/>
            <person name="Viollet A."/>
            <person name="Wang B.B."/>
            <person name="Wang K."/>
            <person name="Wang M."/>
            <person name="Wang X."/>
            <person name="Warfsmann J."/>
            <person name="Weissenbach J."/>
            <person name="White D.D."/>
            <person name="White J.D."/>
            <person name="Wiley G.B."/>
            <person name="Wincker P."/>
            <person name="Xing Y."/>
            <person name="Yang L."/>
            <person name="Yao Z."/>
            <person name="Ying F."/>
            <person name="Zhai J."/>
            <person name="Zhou L."/>
            <person name="Zuber A."/>
            <person name="Denarie J."/>
            <person name="Dixon R.A."/>
            <person name="May G.D."/>
            <person name="Schwartz D.C."/>
            <person name="Rogers J."/>
            <person name="Quetier F."/>
            <person name="Town C.D."/>
            <person name="Roe B.A."/>
        </authorList>
    </citation>
    <scope>NUCLEOTIDE SEQUENCE [LARGE SCALE GENOMIC DNA]</scope>
    <source>
        <strain evidence="1">A17</strain>
        <strain evidence="2 3">cv. Jemalong A17</strain>
    </source>
</reference>
<protein>
    <submittedName>
        <fullName evidence="1 2">Uncharacterized protein</fullName>
    </submittedName>
</protein>
<dbReference type="Proteomes" id="UP000002051">
    <property type="component" value="Unassembled WGS sequence"/>
</dbReference>
<proteinExistence type="predicted"/>
<reference evidence="2" key="3">
    <citation type="submission" date="2015-04" db="UniProtKB">
        <authorList>
            <consortium name="EnsemblPlants"/>
        </authorList>
    </citation>
    <scope>IDENTIFICATION</scope>
    <source>
        <strain evidence="2">cv. Jemalong A17</strain>
    </source>
</reference>
<sequence>MKGKNFPNCHLPQRRNLYNPSLADDGAILKSDLGQQGGRGVSYSQITNEVLVIWSLCSRFSDIKPLIDLNRQSLNSRFLFLGREKMSKNP</sequence>
<accession>A0A072VJ97</accession>
<dbReference type="AlphaFoldDB" id="A0A072VJ97"/>
<dbReference type="EnsemblPlants" id="KEH41498">
    <property type="protein sequence ID" value="KEH41498"/>
    <property type="gene ID" value="MTR_1g051620"/>
</dbReference>
<dbReference type="EMBL" id="CM001217">
    <property type="protein sequence ID" value="KEH41498.1"/>
    <property type="molecule type" value="Genomic_DNA"/>
</dbReference>
<evidence type="ECO:0000313" key="3">
    <source>
        <dbReference type="Proteomes" id="UP000002051"/>
    </source>
</evidence>
<evidence type="ECO:0000313" key="2">
    <source>
        <dbReference type="EnsemblPlants" id="KEH41498"/>
    </source>
</evidence>
<organism evidence="1 3">
    <name type="scientific">Medicago truncatula</name>
    <name type="common">Barrel medic</name>
    <name type="synonym">Medicago tribuloides</name>
    <dbReference type="NCBI Taxonomy" id="3880"/>
    <lineage>
        <taxon>Eukaryota</taxon>
        <taxon>Viridiplantae</taxon>
        <taxon>Streptophyta</taxon>
        <taxon>Embryophyta</taxon>
        <taxon>Tracheophyta</taxon>
        <taxon>Spermatophyta</taxon>
        <taxon>Magnoliopsida</taxon>
        <taxon>eudicotyledons</taxon>
        <taxon>Gunneridae</taxon>
        <taxon>Pentapetalae</taxon>
        <taxon>rosids</taxon>
        <taxon>fabids</taxon>
        <taxon>Fabales</taxon>
        <taxon>Fabaceae</taxon>
        <taxon>Papilionoideae</taxon>
        <taxon>50 kb inversion clade</taxon>
        <taxon>NPAAA clade</taxon>
        <taxon>Hologalegina</taxon>
        <taxon>IRL clade</taxon>
        <taxon>Trifolieae</taxon>
        <taxon>Medicago</taxon>
    </lineage>
</organism>